<evidence type="ECO:0000313" key="2">
    <source>
        <dbReference type="EMBL" id="AGO48922.1"/>
    </source>
</evidence>
<gene>
    <name evidence="2" type="ORF">Phi14:2_gp044</name>
</gene>
<protein>
    <submittedName>
        <fullName evidence="2">Uncharacterized protein</fullName>
    </submittedName>
</protein>
<name>S0A3A4_9CAUD</name>
<feature type="coiled-coil region" evidence="1">
    <location>
        <begin position="96"/>
        <end position="137"/>
    </location>
</feature>
<reference evidence="3" key="2">
    <citation type="submission" date="2013-03" db="EMBL/GenBank/DDBJ databases">
        <title>The Cellulophaga phages: a novel, diverse, and globally ubiquitous model system.</title>
        <authorList>
            <person name="Holmfeldt K."/>
            <person name="Solonenko N."/>
            <person name="Shah M."/>
            <person name="Corrier K."/>
            <person name="Riemann L."/>
            <person name="VerBerkmoes N.C."/>
            <person name="Sullivan M.B."/>
        </authorList>
    </citation>
    <scope>NUCLEOTIDE SEQUENCE [LARGE SCALE GENOMIC DNA]</scope>
</reference>
<evidence type="ECO:0000256" key="1">
    <source>
        <dbReference type="SAM" id="Coils"/>
    </source>
</evidence>
<dbReference type="KEGG" id="vg:16797505"/>
<keyword evidence="3" id="KW-1185">Reference proteome</keyword>
<keyword evidence="1" id="KW-0175">Coiled coil</keyword>
<dbReference type="GeneID" id="16797505"/>
<organism evidence="2 3">
    <name type="scientific">Cellulophaga phage phi14:2</name>
    <dbReference type="NCBI Taxonomy" id="1327990"/>
    <lineage>
        <taxon>Viruses</taxon>
        <taxon>Duplodnaviria</taxon>
        <taxon>Heunggongvirae</taxon>
        <taxon>Uroviricota</taxon>
        <taxon>Caudoviricetes</taxon>
        <taxon>Crassvirales</taxon>
        <taxon>Steigviridae</taxon>
        <taxon>Asinivirinae</taxon>
        <taxon>Akihdevirus</taxon>
        <taxon>Akihdevirus balticus</taxon>
    </lineage>
</organism>
<dbReference type="Proteomes" id="UP000014725">
    <property type="component" value="Segment"/>
</dbReference>
<proteinExistence type="predicted"/>
<accession>S0A3A4</accession>
<reference evidence="2 3" key="1">
    <citation type="journal article" date="2013" name="Proc. Natl. Acad. Sci. U.S.A.">
        <title>Twelve previously unknown phage genera are ubiquitous in global oceans.</title>
        <authorList>
            <person name="Holmfeldt K."/>
            <person name="Solonenko N."/>
            <person name="Shah M."/>
            <person name="Corrier K."/>
            <person name="Riemann L."/>
            <person name="Verberkmoes N.C."/>
            <person name="Sullivan M.B."/>
        </authorList>
    </citation>
    <scope>NUCLEOTIDE SEQUENCE [LARGE SCALE GENOMIC DNA]</scope>
    <source>
        <strain evidence="2">Phi14:2</strain>
    </source>
</reference>
<sequence>MNAYKQLSSLTFTNYNDILEFLNGKTMRILNTKGSHSYGPIGTEFIFRKPMNPLLSIPSMVGDNETIKIPSSFGACQRVDDNLSRGNSLRTDQFLIVNFEEKKSNIISKIVSLEKQRQELDNDIDTLRGKLGFLQETGHTTYYEEEHAKFEKLSLSKKRKYVEGVNK</sequence>
<evidence type="ECO:0000313" key="3">
    <source>
        <dbReference type="Proteomes" id="UP000014725"/>
    </source>
</evidence>
<dbReference type="EMBL" id="KC821624">
    <property type="protein sequence ID" value="AGO48922.1"/>
    <property type="molecule type" value="Genomic_DNA"/>
</dbReference>